<dbReference type="EMBL" id="JADEVV010000071">
    <property type="protein sequence ID" value="MBE9255579.1"/>
    <property type="molecule type" value="Genomic_DNA"/>
</dbReference>
<comment type="caution">
    <text evidence="1">The sequence shown here is derived from an EMBL/GenBank/DDBJ whole genome shotgun (WGS) entry which is preliminary data.</text>
</comment>
<evidence type="ECO:0000313" key="1">
    <source>
        <dbReference type="EMBL" id="MBE9255579.1"/>
    </source>
</evidence>
<organism evidence="1 2">
    <name type="scientific">Synechocystis salina LEGE 00031</name>
    <dbReference type="NCBI Taxonomy" id="1828736"/>
    <lineage>
        <taxon>Bacteria</taxon>
        <taxon>Bacillati</taxon>
        <taxon>Cyanobacteriota</taxon>
        <taxon>Cyanophyceae</taxon>
        <taxon>Synechococcales</taxon>
        <taxon>Merismopediaceae</taxon>
        <taxon>Synechocystis</taxon>
    </lineage>
</organism>
<name>A0ABR9VW60_9SYNC</name>
<proteinExistence type="predicted"/>
<evidence type="ECO:0000313" key="2">
    <source>
        <dbReference type="Proteomes" id="UP000658720"/>
    </source>
</evidence>
<gene>
    <name evidence="1" type="ORF">IQ217_17415</name>
</gene>
<sequence length="195" mass="22419">MADFKASIESKLSNLLGKEVKVTEKAKECLQRLVESEKNFYSWHLKLLSIIFEVSPEILEILKKVDEGFNNFNFELLDSQIKEYFADKESVPTVIFDQVTDFDNFLAILFVKPTDTGGLGVIYTSSPPPEKHRMIEGILTIDHLVAMLFYVLYAGYYESDLAVALLIMNNYGIIFGRNNRRYLDSLEHIMTKTEL</sequence>
<keyword evidence="2" id="KW-1185">Reference proteome</keyword>
<accession>A0ABR9VW60</accession>
<dbReference type="Proteomes" id="UP000658720">
    <property type="component" value="Unassembled WGS sequence"/>
</dbReference>
<protein>
    <submittedName>
        <fullName evidence="1">Uncharacterized protein</fullName>
    </submittedName>
</protein>
<reference evidence="1 2" key="1">
    <citation type="submission" date="2020-10" db="EMBL/GenBank/DDBJ databases">
        <authorList>
            <person name="Castelo-Branco R."/>
            <person name="Eusebio N."/>
            <person name="Adriana R."/>
            <person name="Vieira A."/>
            <person name="Brugerolle De Fraissinette N."/>
            <person name="Rezende De Castro R."/>
            <person name="Schneider M.P."/>
            <person name="Vasconcelos V."/>
            <person name="Leao P.N."/>
        </authorList>
    </citation>
    <scope>NUCLEOTIDE SEQUENCE [LARGE SCALE GENOMIC DNA]</scope>
    <source>
        <strain evidence="1 2">LEGE 00031</strain>
    </source>
</reference>
<dbReference type="RefSeq" id="WP_194021000.1">
    <property type="nucleotide sequence ID" value="NZ_JADEVV010000071.1"/>
</dbReference>